<evidence type="ECO:0000313" key="3">
    <source>
        <dbReference type="EMBL" id="KAK2176520.1"/>
    </source>
</evidence>
<dbReference type="PROSITE" id="PS50005">
    <property type="entry name" value="TPR"/>
    <property type="match status" value="1"/>
</dbReference>
<dbReference type="Gene3D" id="3.40.50.300">
    <property type="entry name" value="P-loop containing nucleotide triphosphate hydrolases"/>
    <property type="match status" value="1"/>
</dbReference>
<sequence>MGNKSSRRKSTGDNLDGGGRPANNRHSGGGGGGGGLLRRKNSKRNSIDPNSASPPPATTSATAAASDKHRSCPPQMGGAVPYQFEEERHINVTLYRSYRNLNSSKFGSLRDSTPDIRVYRRSTGSLAKLASSTLPRNFGRSKSAVDTPLCQLAKAGSTSNGVLGGKGLRGTKRLSTSTTSTHKPVSASDFPSTAEIRRKLSLFEDRFCRALADRYSALPETVQLAALPIAFERRGDKSLSAVSLYDYFHNDDLPTDLTAGAALDIYIPVIPAALLHGIAHVRRDKIANRKLWTSLAGDVIMCIALEAAAELARIYEYQIGLLGERTAVEMVAAHAAECVLQYVVSEKTSMDRNSAILGVTRATPPRPNGSTAVRISVIVGDNELKWDVHEIFKKPGLRTDVNLLAAEHVGKYVDGGVSPWKYYTTSFHDAGTYGYRGQVLEWDYVSKAYKTSVEDEYFYLNQTAPEPSDQDDLHRRYRPYMRLVGYDVMLAYAEATASGDESRSLAEYLRMPADDDFGRRDVKPVYRPTASAEPRPPLPLQRAILDGADLTRIQLPDADCAADLRARNARMMLAEVAAARIADSAGVSGADVSYSTISGRSGPLGGVTAKHVSLSESVNVNGDTATSDSSAAAVMGSCASRVSDGDGKVSTVYEAVERKQRRLEAAERAAQAEARARIQSGSSGSIPETRGSRQTRNGKAGNFSRVPDHVRMSEPQLRFVDSIEERRQRAIKALQTQPLGRQMQTAKTPTQPGVYNDRQPARAVSVSNPHLPPDPDPDPATIPTNPVSGSPPLIRRERALTQQQERSLSTTYINATRTDAMASSVGCARITKSVSQHGPLAVGSGKTAGGSIERLGMSGRRVLSHAELEYIRRSQIFRMIRMTSLTDLLDTSGRLITVTGGAGCGKSQLAIVTAHAVVAKHHVTAVYVDARGCATRSAVCRRLQELFDLHMREMEMRFLCNWFNSHEQRLLFVFDNVDPVTSRDAGHVSEFIDELAAGVRDVRVLCTSRRAFYVGNSAAATSFALGDLRQDSENLLRQLTPDLHDDGIRNLAAACGHVVQALMVASRGLTMPEVDAGQLFEDLTTDGGNVTSSDEQEESEEETSRKVLTCLRHVLGHMGESAEGLLRDLALFASWFDQTAASEVGTISDSDALATTLADLAKVGFLESRTRRDVDVYYVPHNARLLANSLGGASDGATRYRNYILGRMRTLQELYYSPECGDALQQFSDMADDIEAFLRSTIERGTAYRDCCHLAAIDPAVFLHETLPSMLFEELFSAIRDGSDADSSTKCRALCCLSYQDSGRGDFTAAKRAMTVAHDVTDYLAAVDDLTKAFCYECLSLVYWSEPDRQDPALALMKRALDVYKMALGMRSARTLLANEHYGAMLARRARLQSARHFFNVSDFAIAEVLDAHALLVRSYDERRAIWDALQLYGRSVEAAKKAADIARRYQGEHPLTANMLAKLCDAVMRRGSLHEAIDAATDTLHLRLKVLGDHDDTAASYKVLAYLMVRSGQYDEAIRFAQSALDIHAKGDEAVTDERRQVELKNLISQARYRLEYKSSVFVQIESKDASRANVNSSARSGEPRINANSGATNGKHRISSNDCAANGEQRVNGDHIASNGKTRVISNRSSVTNGETGVNKHGSAPIDETSVNRVCAMSTEV</sequence>
<feature type="compositionally biased region" description="Gly residues" evidence="2">
    <location>
        <begin position="27"/>
        <end position="36"/>
    </location>
</feature>
<feature type="compositionally biased region" description="Polar residues" evidence="2">
    <location>
        <begin position="679"/>
        <end position="697"/>
    </location>
</feature>
<dbReference type="Gene3D" id="1.25.40.10">
    <property type="entry name" value="Tetratricopeptide repeat domain"/>
    <property type="match status" value="1"/>
</dbReference>
<accession>A0AAD9KTB6</accession>
<dbReference type="EMBL" id="JAODUO010000659">
    <property type="protein sequence ID" value="KAK2176520.1"/>
    <property type="molecule type" value="Genomic_DNA"/>
</dbReference>
<feature type="region of interest" description="Disordered" evidence="2">
    <location>
        <begin position="733"/>
        <end position="792"/>
    </location>
</feature>
<dbReference type="InterPro" id="IPR027417">
    <property type="entry name" value="P-loop_NTPase"/>
</dbReference>
<name>A0AAD9KTB6_RIDPI</name>
<dbReference type="SUPFAM" id="SSF48452">
    <property type="entry name" value="TPR-like"/>
    <property type="match status" value="1"/>
</dbReference>
<gene>
    <name evidence="3" type="ORF">NP493_660g04004</name>
</gene>
<feature type="compositionally biased region" description="Polar residues" evidence="2">
    <location>
        <begin position="734"/>
        <end position="753"/>
    </location>
</feature>
<dbReference type="PANTHER" id="PTHR47691">
    <property type="entry name" value="REGULATOR-RELATED"/>
    <property type="match status" value="1"/>
</dbReference>
<dbReference type="InterPro" id="IPR011990">
    <property type="entry name" value="TPR-like_helical_dom_sf"/>
</dbReference>
<evidence type="ECO:0000313" key="4">
    <source>
        <dbReference type="Proteomes" id="UP001209878"/>
    </source>
</evidence>
<comment type="caution">
    <text evidence="3">The sequence shown here is derived from an EMBL/GenBank/DDBJ whole genome shotgun (WGS) entry which is preliminary data.</text>
</comment>
<dbReference type="Proteomes" id="UP001209878">
    <property type="component" value="Unassembled WGS sequence"/>
</dbReference>
<feature type="region of interest" description="Disordered" evidence="2">
    <location>
        <begin position="1083"/>
        <end position="1103"/>
    </location>
</feature>
<reference evidence="3" key="1">
    <citation type="journal article" date="2023" name="Mol. Biol. Evol.">
        <title>Third-Generation Sequencing Reveals the Adaptive Role of the Epigenome in Three Deep-Sea Polychaetes.</title>
        <authorList>
            <person name="Perez M."/>
            <person name="Aroh O."/>
            <person name="Sun Y."/>
            <person name="Lan Y."/>
            <person name="Juniper S.K."/>
            <person name="Young C.R."/>
            <person name="Angers B."/>
            <person name="Qian P.Y."/>
        </authorList>
    </citation>
    <scope>NUCLEOTIDE SEQUENCE</scope>
    <source>
        <strain evidence="3">R07B-5</strain>
    </source>
</reference>
<keyword evidence="4" id="KW-1185">Reference proteome</keyword>
<feature type="repeat" description="TPR" evidence="1">
    <location>
        <begin position="1499"/>
        <end position="1532"/>
    </location>
</feature>
<keyword evidence="1" id="KW-0802">TPR repeat</keyword>
<feature type="region of interest" description="Disordered" evidence="2">
    <location>
        <begin position="666"/>
        <end position="706"/>
    </location>
</feature>
<feature type="region of interest" description="Disordered" evidence="2">
    <location>
        <begin position="1"/>
        <end position="79"/>
    </location>
</feature>
<dbReference type="SUPFAM" id="SSF52540">
    <property type="entry name" value="P-loop containing nucleoside triphosphate hydrolases"/>
    <property type="match status" value="1"/>
</dbReference>
<organism evidence="3 4">
    <name type="scientific">Ridgeia piscesae</name>
    <name type="common">Tubeworm</name>
    <dbReference type="NCBI Taxonomy" id="27915"/>
    <lineage>
        <taxon>Eukaryota</taxon>
        <taxon>Metazoa</taxon>
        <taxon>Spiralia</taxon>
        <taxon>Lophotrochozoa</taxon>
        <taxon>Annelida</taxon>
        <taxon>Polychaeta</taxon>
        <taxon>Sedentaria</taxon>
        <taxon>Canalipalpata</taxon>
        <taxon>Sabellida</taxon>
        <taxon>Siboglinidae</taxon>
        <taxon>Ridgeia</taxon>
    </lineage>
</organism>
<dbReference type="Pfam" id="PF13424">
    <property type="entry name" value="TPR_12"/>
    <property type="match status" value="1"/>
</dbReference>
<proteinExistence type="predicted"/>
<feature type="compositionally biased region" description="Pro residues" evidence="2">
    <location>
        <begin position="770"/>
        <end position="780"/>
    </location>
</feature>
<dbReference type="PANTHER" id="PTHR47691:SF3">
    <property type="entry name" value="HTH-TYPE TRANSCRIPTIONAL REGULATOR RV0890C-RELATED"/>
    <property type="match status" value="1"/>
</dbReference>
<feature type="region of interest" description="Disordered" evidence="2">
    <location>
        <begin position="1575"/>
        <end position="1599"/>
    </location>
</feature>
<evidence type="ECO:0000256" key="2">
    <source>
        <dbReference type="SAM" id="MobiDB-lite"/>
    </source>
</evidence>
<feature type="region of interest" description="Disordered" evidence="2">
    <location>
        <begin position="164"/>
        <end position="188"/>
    </location>
</feature>
<dbReference type="InterPro" id="IPR019734">
    <property type="entry name" value="TPR_rpt"/>
</dbReference>
<protein>
    <submittedName>
        <fullName evidence="3">Uncharacterized protein</fullName>
    </submittedName>
</protein>
<evidence type="ECO:0000256" key="1">
    <source>
        <dbReference type="PROSITE-ProRule" id="PRU00339"/>
    </source>
</evidence>